<proteinExistence type="predicted"/>
<dbReference type="OrthoDB" id="4152516at2759"/>
<dbReference type="GeneID" id="30008018"/>
<dbReference type="RefSeq" id="XP_018695013.1">
    <property type="nucleotide sequence ID" value="XM_018835363.1"/>
</dbReference>
<protein>
    <recommendedName>
        <fullName evidence="4">Mid2 domain-containing protein</fullName>
    </recommendedName>
</protein>
<accession>A0A178ZQK3</accession>
<dbReference type="Proteomes" id="UP000078343">
    <property type="component" value="Unassembled WGS sequence"/>
</dbReference>
<organism evidence="2 3">
    <name type="scientific">Fonsecaea erecta</name>
    <dbReference type="NCBI Taxonomy" id="1367422"/>
    <lineage>
        <taxon>Eukaryota</taxon>
        <taxon>Fungi</taxon>
        <taxon>Dikarya</taxon>
        <taxon>Ascomycota</taxon>
        <taxon>Pezizomycotina</taxon>
        <taxon>Eurotiomycetes</taxon>
        <taxon>Chaetothyriomycetidae</taxon>
        <taxon>Chaetothyriales</taxon>
        <taxon>Herpotrichiellaceae</taxon>
        <taxon>Fonsecaea</taxon>
    </lineage>
</organism>
<dbReference type="AlphaFoldDB" id="A0A178ZQK3"/>
<sequence>MALTAPWLPSLPAQTAVHGLHEHERSPLPATTAAPSREYAVDKRQLVPESSLSSVCGYINANASYPVSCYNAYCASNYVFSAVGCCSSYQSTLTSDVVLDSCYYNVACIEADQFDGNCDENCQSNDMILKCTEGSATYCNTFNYAPYNYKGFGCGTYFGSWDVQEGTTTPGVTSYPDWVTTLWSPGSSATELAAVNTMTNTFPRISQSSNELGHHVGEIMAAVVAGVFGLIIIVSLVMFLCLRKRSRTQGPVRLNTRQEYGQPLMQNQQFPQEHYPEVEAIGRPTGG</sequence>
<feature type="transmembrane region" description="Helical" evidence="1">
    <location>
        <begin position="219"/>
        <end position="242"/>
    </location>
</feature>
<keyword evidence="1" id="KW-0472">Membrane</keyword>
<keyword evidence="1" id="KW-1133">Transmembrane helix</keyword>
<evidence type="ECO:0008006" key="4">
    <source>
        <dbReference type="Google" id="ProtNLM"/>
    </source>
</evidence>
<keyword evidence="3" id="KW-1185">Reference proteome</keyword>
<evidence type="ECO:0000313" key="3">
    <source>
        <dbReference type="Proteomes" id="UP000078343"/>
    </source>
</evidence>
<keyword evidence="1" id="KW-0812">Transmembrane</keyword>
<dbReference type="EMBL" id="LVYI01000003">
    <property type="protein sequence ID" value="OAP61646.1"/>
    <property type="molecule type" value="Genomic_DNA"/>
</dbReference>
<gene>
    <name evidence="2" type="ORF">AYL99_03849</name>
</gene>
<reference evidence="2 3" key="1">
    <citation type="submission" date="2016-04" db="EMBL/GenBank/DDBJ databases">
        <title>Draft genome of Fonsecaea erecta CBS 125763.</title>
        <authorList>
            <person name="Weiss V.A."/>
            <person name="Vicente V.A."/>
            <person name="Raittz R.T."/>
            <person name="Moreno L.F."/>
            <person name="De Souza E.M."/>
            <person name="Pedrosa F.O."/>
            <person name="Steffens M.B."/>
            <person name="Faoro H."/>
            <person name="Tadra-Sfeir M.Z."/>
            <person name="Najafzadeh M.J."/>
            <person name="Felipe M.S."/>
            <person name="Teixeira M."/>
            <person name="Sun J."/>
            <person name="Xi L."/>
            <person name="Gomes R."/>
            <person name="De Azevedo C.M."/>
            <person name="Salgado C.G."/>
            <person name="Da Silva M.B."/>
            <person name="Nascimento M.F."/>
            <person name="Queiroz-Telles F."/>
            <person name="Attili D.S."/>
            <person name="Gorbushina A."/>
        </authorList>
    </citation>
    <scope>NUCLEOTIDE SEQUENCE [LARGE SCALE GENOMIC DNA]</scope>
    <source>
        <strain evidence="2 3">CBS 125763</strain>
    </source>
</reference>
<comment type="caution">
    <text evidence="2">The sequence shown here is derived from an EMBL/GenBank/DDBJ whole genome shotgun (WGS) entry which is preliminary data.</text>
</comment>
<evidence type="ECO:0000256" key="1">
    <source>
        <dbReference type="SAM" id="Phobius"/>
    </source>
</evidence>
<evidence type="ECO:0000313" key="2">
    <source>
        <dbReference type="EMBL" id="OAP61646.1"/>
    </source>
</evidence>
<name>A0A178ZQK3_9EURO</name>